<evidence type="ECO:0000313" key="4">
    <source>
        <dbReference type="Proteomes" id="UP001165079"/>
    </source>
</evidence>
<dbReference type="GO" id="GO:0016799">
    <property type="term" value="F:hydrolase activity, hydrolyzing N-glycosyl compounds"/>
    <property type="evidence" value="ECO:0007669"/>
    <property type="project" value="TreeGrafter"/>
</dbReference>
<dbReference type="Gene3D" id="3.40.50.450">
    <property type="match status" value="1"/>
</dbReference>
<accession>A0A9W6SKA4</accession>
<dbReference type="PANTHER" id="PTHR31223">
    <property type="entry name" value="LOG FAMILY PROTEIN YJL055W"/>
    <property type="match status" value="1"/>
</dbReference>
<dbReference type="PANTHER" id="PTHR31223:SF70">
    <property type="entry name" value="LOG FAMILY PROTEIN YJL055W"/>
    <property type="match status" value="1"/>
</dbReference>
<gene>
    <name evidence="3" type="ORF">Afil01_23550</name>
</gene>
<dbReference type="NCBIfam" id="TIGR00730">
    <property type="entry name" value="Rossman fold protein, TIGR00730 family"/>
    <property type="match status" value="1"/>
</dbReference>
<dbReference type="RefSeq" id="WP_285662649.1">
    <property type="nucleotide sequence ID" value="NZ_BSTX01000001.1"/>
</dbReference>
<organism evidence="3 4">
    <name type="scientific">Actinorhabdospora filicis</name>
    <dbReference type="NCBI Taxonomy" id="1785913"/>
    <lineage>
        <taxon>Bacteria</taxon>
        <taxon>Bacillati</taxon>
        <taxon>Actinomycetota</taxon>
        <taxon>Actinomycetes</taxon>
        <taxon>Micromonosporales</taxon>
        <taxon>Micromonosporaceae</taxon>
        <taxon>Actinorhabdospora</taxon>
    </lineage>
</organism>
<dbReference type="Pfam" id="PF03641">
    <property type="entry name" value="Lysine_decarbox"/>
    <property type="match status" value="1"/>
</dbReference>
<dbReference type="InterPro" id="IPR031100">
    <property type="entry name" value="LOG_fam"/>
</dbReference>
<dbReference type="SUPFAM" id="SSF102405">
    <property type="entry name" value="MCP/YpsA-like"/>
    <property type="match status" value="1"/>
</dbReference>
<evidence type="ECO:0000313" key="3">
    <source>
        <dbReference type="EMBL" id="GLZ77548.1"/>
    </source>
</evidence>
<dbReference type="EMBL" id="BSTX01000001">
    <property type="protein sequence ID" value="GLZ77548.1"/>
    <property type="molecule type" value="Genomic_DNA"/>
</dbReference>
<comment type="catalytic activity">
    <reaction evidence="2">
        <text>9-ribosyl-trans-zeatin 5'-phosphate + H2O = trans-zeatin + D-ribose 5-phosphate</text>
        <dbReference type="Rhea" id="RHEA:48564"/>
        <dbReference type="ChEBI" id="CHEBI:15377"/>
        <dbReference type="ChEBI" id="CHEBI:16522"/>
        <dbReference type="ChEBI" id="CHEBI:78346"/>
        <dbReference type="ChEBI" id="CHEBI:87947"/>
        <dbReference type="EC" id="3.2.2.n1"/>
    </reaction>
</comment>
<keyword evidence="4" id="KW-1185">Reference proteome</keyword>
<keyword evidence="2" id="KW-0378">Hydrolase</keyword>
<comment type="caution">
    <text evidence="3">The sequence shown here is derived from an EMBL/GenBank/DDBJ whole genome shotgun (WGS) entry which is preliminary data.</text>
</comment>
<dbReference type="EC" id="3.2.2.n1" evidence="2"/>
<dbReference type="InterPro" id="IPR005269">
    <property type="entry name" value="LOG"/>
</dbReference>
<dbReference type="GO" id="GO:0009691">
    <property type="term" value="P:cytokinin biosynthetic process"/>
    <property type="evidence" value="ECO:0007669"/>
    <property type="project" value="UniProtKB-UniRule"/>
</dbReference>
<sequence length="201" mass="21061">MTTMTAPTRSSPGRPSGTSIAVFCGARPGTPEAVAAAREIGELIGTGGHRLVYGGGGCGLMGELAWSAWENGAEILGVTPRFLHERERHVAAPPQTVRITDTMAERKRVMLDESAAFIALAGGYGTLDEVLDVIGLTYLAVHHKPLVLLQADGEWDGLVEVLESLVGSGYADPLPTGLFTVAGTPEHAMKYALEPCPAVTP</sequence>
<comment type="catalytic activity">
    <reaction evidence="2">
        <text>N(6)-(dimethylallyl)adenosine 5'-phosphate + H2O = N(6)-dimethylallyladenine + D-ribose 5-phosphate</text>
        <dbReference type="Rhea" id="RHEA:48560"/>
        <dbReference type="ChEBI" id="CHEBI:15377"/>
        <dbReference type="ChEBI" id="CHEBI:17660"/>
        <dbReference type="ChEBI" id="CHEBI:57526"/>
        <dbReference type="ChEBI" id="CHEBI:78346"/>
        <dbReference type="EC" id="3.2.2.n1"/>
    </reaction>
</comment>
<name>A0A9W6SKA4_9ACTN</name>
<dbReference type="AlphaFoldDB" id="A0A9W6SKA4"/>
<keyword evidence="2" id="KW-0203">Cytokinin biosynthesis</keyword>
<dbReference type="Proteomes" id="UP001165079">
    <property type="component" value="Unassembled WGS sequence"/>
</dbReference>
<evidence type="ECO:0000256" key="2">
    <source>
        <dbReference type="RuleBase" id="RU363015"/>
    </source>
</evidence>
<protein>
    <recommendedName>
        <fullName evidence="2">Cytokinin riboside 5'-monophosphate phosphoribohydrolase</fullName>
        <ecNumber evidence="2">3.2.2.n1</ecNumber>
    </recommendedName>
</protein>
<reference evidence="3" key="1">
    <citation type="submission" date="2023-03" db="EMBL/GenBank/DDBJ databases">
        <title>Actinorhabdospora filicis NBRC 111898.</title>
        <authorList>
            <person name="Ichikawa N."/>
            <person name="Sato H."/>
            <person name="Tonouchi N."/>
        </authorList>
    </citation>
    <scope>NUCLEOTIDE SEQUENCE</scope>
    <source>
        <strain evidence="3">NBRC 111898</strain>
    </source>
</reference>
<evidence type="ECO:0000256" key="1">
    <source>
        <dbReference type="ARBA" id="ARBA00006763"/>
    </source>
</evidence>
<comment type="similarity">
    <text evidence="1 2">Belongs to the LOG family.</text>
</comment>
<proteinExistence type="inferred from homology"/>
<dbReference type="GO" id="GO:0005829">
    <property type="term" value="C:cytosol"/>
    <property type="evidence" value="ECO:0007669"/>
    <property type="project" value="TreeGrafter"/>
</dbReference>